<comment type="caution">
    <text evidence="2">The sequence shown here is derived from an EMBL/GenBank/DDBJ whole genome shotgun (WGS) entry which is preliminary data.</text>
</comment>
<name>A0A7Y9NRT4_9BACT</name>
<dbReference type="Proteomes" id="UP000534186">
    <property type="component" value="Unassembled WGS sequence"/>
</dbReference>
<dbReference type="AlphaFoldDB" id="A0A7Y9NRT4"/>
<evidence type="ECO:0000313" key="2">
    <source>
        <dbReference type="EMBL" id="NYF53735.1"/>
    </source>
</evidence>
<reference evidence="2 3" key="1">
    <citation type="submission" date="2020-07" db="EMBL/GenBank/DDBJ databases">
        <title>Genomic Encyclopedia of Type Strains, Phase IV (KMG-V): Genome sequencing to study the core and pangenomes of soil and plant-associated prokaryotes.</title>
        <authorList>
            <person name="Whitman W."/>
        </authorList>
    </citation>
    <scope>NUCLEOTIDE SEQUENCE [LARGE SCALE GENOMIC DNA]</scope>
    <source>
        <strain evidence="2 3">M8UP30</strain>
    </source>
</reference>
<evidence type="ECO:0000256" key="1">
    <source>
        <dbReference type="SAM" id="SignalP"/>
    </source>
</evidence>
<protein>
    <submittedName>
        <fullName evidence="2">Uncharacterized protein</fullName>
    </submittedName>
</protein>
<feature type="chain" id="PRO_5031266928" evidence="1">
    <location>
        <begin position="31"/>
        <end position="178"/>
    </location>
</feature>
<organism evidence="2 3">
    <name type="scientific">Tunturiibacter lichenicola</name>
    <dbReference type="NCBI Taxonomy" id="2051959"/>
    <lineage>
        <taxon>Bacteria</taxon>
        <taxon>Pseudomonadati</taxon>
        <taxon>Acidobacteriota</taxon>
        <taxon>Terriglobia</taxon>
        <taxon>Terriglobales</taxon>
        <taxon>Acidobacteriaceae</taxon>
        <taxon>Tunturiibacter</taxon>
    </lineage>
</organism>
<accession>A0A7Y9NRT4</accession>
<proteinExistence type="predicted"/>
<sequence length="178" mass="18201">MTGSNRIRNIVAIMAAAGMLWMGSTQLVQAQTEANVGGDSLRDTTCSKADVAGEWAYTETGTVIPATGAVPFAAVARYTLDAKGDLSGTATSSSDGNLANVTLKGTGTVNADCTGTLTVGVYASGTLVRTATFSIVYVDKAREGRAIVTSLVLASGATVPAVLTANAKKLFPELPHER</sequence>
<dbReference type="EMBL" id="JACCCV010000002">
    <property type="protein sequence ID" value="NYF53735.1"/>
    <property type="molecule type" value="Genomic_DNA"/>
</dbReference>
<feature type="signal peptide" evidence="1">
    <location>
        <begin position="1"/>
        <end position="30"/>
    </location>
</feature>
<keyword evidence="1" id="KW-0732">Signal</keyword>
<evidence type="ECO:0000313" key="3">
    <source>
        <dbReference type="Proteomes" id="UP000534186"/>
    </source>
</evidence>
<gene>
    <name evidence="2" type="ORF">HDF12_004134</name>
</gene>